<dbReference type="PRINTS" id="PR01248">
    <property type="entry name" value="TYPE1KERATIN"/>
</dbReference>
<protein>
    <submittedName>
        <fullName evidence="6">Keratin, type I cytoskeletal 15-like</fullName>
    </submittedName>
</protein>
<organism evidence="6 7">
    <name type="scientific">Erpetoichthys calabaricus</name>
    <name type="common">Rope fish</name>
    <name type="synonym">Calamoichthys calabaricus</name>
    <dbReference type="NCBI Taxonomy" id="27687"/>
    <lineage>
        <taxon>Eukaryota</taxon>
        <taxon>Metazoa</taxon>
        <taxon>Chordata</taxon>
        <taxon>Craniata</taxon>
        <taxon>Vertebrata</taxon>
        <taxon>Euteleostomi</taxon>
        <taxon>Actinopterygii</taxon>
        <taxon>Polypteriformes</taxon>
        <taxon>Polypteridae</taxon>
        <taxon>Erpetoichthys</taxon>
    </lineage>
</organism>
<dbReference type="Gene3D" id="1.20.5.170">
    <property type="match status" value="1"/>
</dbReference>
<dbReference type="InterPro" id="IPR018039">
    <property type="entry name" value="IF_conserved"/>
</dbReference>
<dbReference type="SUPFAM" id="SSF64593">
    <property type="entry name" value="Intermediate filament protein, coiled coil region"/>
    <property type="match status" value="2"/>
</dbReference>
<evidence type="ECO:0000313" key="6">
    <source>
        <dbReference type="Ensembl" id="ENSECRP00000026099.1"/>
    </source>
</evidence>
<keyword evidence="1 3" id="KW-0403">Intermediate filament</keyword>
<dbReference type="GO" id="GO:0005198">
    <property type="term" value="F:structural molecule activity"/>
    <property type="evidence" value="ECO:0007669"/>
    <property type="project" value="InterPro"/>
</dbReference>
<dbReference type="PROSITE" id="PS00226">
    <property type="entry name" value="IF_ROD_1"/>
    <property type="match status" value="1"/>
</dbReference>
<dbReference type="Ensembl" id="ENSECRT00000026644.1">
    <property type="protein sequence ID" value="ENSECRP00000026099.1"/>
    <property type="gene ID" value="ENSECRG00000017476.1"/>
</dbReference>
<gene>
    <name evidence="6" type="primary">LOC114668182</name>
</gene>
<feature type="coiled-coil region" evidence="4">
    <location>
        <begin position="98"/>
        <end position="139"/>
    </location>
</feature>
<reference evidence="6" key="1">
    <citation type="submission" date="2021-06" db="EMBL/GenBank/DDBJ databases">
        <authorList>
            <consortium name="Wellcome Sanger Institute Data Sharing"/>
        </authorList>
    </citation>
    <scope>NUCLEOTIDE SEQUENCE [LARGE SCALE GENOMIC DNA]</scope>
</reference>
<reference evidence="6" key="2">
    <citation type="submission" date="2025-08" db="UniProtKB">
        <authorList>
            <consortium name="Ensembl"/>
        </authorList>
    </citation>
    <scope>IDENTIFICATION</scope>
</reference>
<dbReference type="FunFam" id="1.20.5.170:FF:000002">
    <property type="entry name" value="Type I keratin KA11"/>
    <property type="match status" value="1"/>
</dbReference>
<accession>A0A8C4T5U5</accession>
<evidence type="ECO:0000256" key="2">
    <source>
        <dbReference type="ARBA" id="ARBA00023054"/>
    </source>
</evidence>
<evidence type="ECO:0000256" key="4">
    <source>
        <dbReference type="SAM" id="Coils"/>
    </source>
</evidence>
<dbReference type="Proteomes" id="UP000694620">
    <property type="component" value="Chromosome 17"/>
</dbReference>
<reference evidence="6" key="3">
    <citation type="submission" date="2025-09" db="UniProtKB">
        <authorList>
            <consortium name="Ensembl"/>
        </authorList>
    </citation>
    <scope>IDENTIFICATION</scope>
</reference>
<dbReference type="Pfam" id="PF00038">
    <property type="entry name" value="Filament"/>
    <property type="match status" value="1"/>
</dbReference>
<dbReference type="InterPro" id="IPR002957">
    <property type="entry name" value="Keratin_I"/>
</dbReference>
<name>A0A8C4T5U5_ERPCA</name>
<dbReference type="AlphaFoldDB" id="A0A8C4T5U5"/>
<dbReference type="Gene3D" id="1.20.5.500">
    <property type="entry name" value="Single helix bin"/>
    <property type="match status" value="1"/>
</dbReference>
<feature type="domain" description="IF rod" evidence="5">
    <location>
        <begin position="101"/>
        <end position="402"/>
    </location>
</feature>
<sequence>MALRRGQFSSFSSHGAIGGGARFSGGSERVQRSMASSSFSSYGGGSGAATGFGLGGGAMMGSGSALSSGYMRSGSAGMGLGSSFGGYGDGGDNTAMQIVNEKQQMQSLNDRLATYLEKVRTLEATNKDLEDKLKNFHTSKVVTKDHTSFQDQLQPLRDQIIAAIIENSRLALEIDNAKLAADDFRTKYESEYTIRQSVETDILNLKGLKKECEINHTSNLQEIETLKQEIEDLKNQHEEDMGGLKEEMAGTVNVNVQASEGPDLTRILEDLRAEYESIVQRNKMDLERWFNKQVKVAGGTETTKTEVTDLRRQTQSLQAELDALRASKAALEETLAGVDGRYQMELHRIAAMVAALEEELMNIRDSMTSQNEEYKKLLNIKEKLEQEIATYKQLLEGMELGAGGASSSTYVSFSSVAVLFPSPALLCSLFVSWIKLDIEGTEIIWGHSSKHCSFSLEIYNFMKIEKRKNIQLIYFSLIQFQGLKG</sequence>
<dbReference type="GO" id="GO:0005882">
    <property type="term" value="C:intermediate filament"/>
    <property type="evidence" value="ECO:0007669"/>
    <property type="project" value="UniProtKB-KW"/>
</dbReference>
<dbReference type="PANTHER" id="PTHR23239">
    <property type="entry name" value="INTERMEDIATE FILAMENT"/>
    <property type="match status" value="1"/>
</dbReference>
<dbReference type="PANTHER" id="PTHR23239:SF366">
    <property type="entry name" value="KERATIN, TYPE I CYTOSKELETAL 47 KDA"/>
    <property type="match status" value="1"/>
</dbReference>
<evidence type="ECO:0000256" key="1">
    <source>
        <dbReference type="ARBA" id="ARBA00022754"/>
    </source>
</evidence>
<dbReference type="GeneTree" id="ENSGT00950000182969"/>
<proteinExistence type="inferred from homology"/>
<evidence type="ECO:0000256" key="3">
    <source>
        <dbReference type="RuleBase" id="RU000685"/>
    </source>
</evidence>
<dbReference type="Gene3D" id="1.20.5.1160">
    <property type="entry name" value="Vasodilator-stimulated phosphoprotein"/>
    <property type="match status" value="1"/>
</dbReference>
<feature type="coiled-coil region" evidence="4">
    <location>
        <begin position="216"/>
        <end position="247"/>
    </location>
</feature>
<dbReference type="PROSITE" id="PS51842">
    <property type="entry name" value="IF_ROD_2"/>
    <property type="match status" value="1"/>
</dbReference>
<evidence type="ECO:0000259" key="5">
    <source>
        <dbReference type="PROSITE" id="PS51842"/>
    </source>
</evidence>
<dbReference type="SMART" id="SM01391">
    <property type="entry name" value="Filament"/>
    <property type="match status" value="1"/>
</dbReference>
<keyword evidence="2 4" id="KW-0175">Coiled coil</keyword>
<evidence type="ECO:0000313" key="7">
    <source>
        <dbReference type="Proteomes" id="UP000694620"/>
    </source>
</evidence>
<feature type="coiled-coil region" evidence="4">
    <location>
        <begin position="307"/>
        <end position="401"/>
    </location>
</feature>
<dbReference type="InterPro" id="IPR039008">
    <property type="entry name" value="IF_rod_dom"/>
</dbReference>
<comment type="similarity">
    <text evidence="3">Belongs to the intermediate filament family.</text>
</comment>
<keyword evidence="7" id="KW-1185">Reference proteome</keyword>